<dbReference type="Proteomes" id="UP000182427">
    <property type="component" value="Chromosome I"/>
</dbReference>
<feature type="signal peptide" evidence="1">
    <location>
        <begin position="1"/>
        <end position="26"/>
    </location>
</feature>
<dbReference type="EMBL" id="LT629690">
    <property type="protein sequence ID" value="SDE92571.1"/>
    <property type="molecule type" value="Genomic_DNA"/>
</dbReference>
<proteinExistence type="predicted"/>
<dbReference type="AlphaFoldDB" id="A0A1G7GWT3"/>
<evidence type="ECO:0000313" key="3">
    <source>
        <dbReference type="EMBL" id="SDE92571.1"/>
    </source>
</evidence>
<dbReference type="CDD" id="cd15482">
    <property type="entry name" value="Sialidase_non-viral"/>
    <property type="match status" value="1"/>
</dbReference>
<dbReference type="InterPro" id="IPR036278">
    <property type="entry name" value="Sialidase_sf"/>
</dbReference>
<dbReference type="Gene3D" id="2.120.10.10">
    <property type="match status" value="2"/>
</dbReference>
<dbReference type="RefSeq" id="WP_172838138.1">
    <property type="nucleotide sequence ID" value="NZ_LT629690.1"/>
</dbReference>
<accession>A0A1G7GWT3</accession>
<keyword evidence="4" id="KW-1185">Reference proteome</keyword>
<evidence type="ECO:0000256" key="1">
    <source>
        <dbReference type="SAM" id="SignalP"/>
    </source>
</evidence>
<dbReference type="Pfam" id="PF13088">
    <property type="entry name" value="BNR_2"/>
    <property type="match status" value="1"/>
</dbReference>
<dbReference type="PANTHER" id="PTHR43752:SF2">
    <property type="entry name" value="BNR_ASP-BOX REPEAT FAMILY PROTEIN"/>
    <property type="match status" value="1"/>
</dbReference>
<dbReference type="SUPFAM" id="SSF50939">
    <property type="entry name" value="Sialidases"/>
    <property type="match status" value="1"/>
</dbReference>
<gene>
    <name evidence="3" type="ORF">SAMN05444167_0833</name>
</gene>
<feature type="chain" id="PRO_5009241211" evidence="1">
    <location>
        <begin position="27"/>
        <end position="397"/>
    </location>
</feature>
<reference evidence="3 4" key="1">
    <citation type="submission" date="2016-10" db="EMBL/GenBank/DDBJ databases">
        <authorList>
            <person name="de Groot N.N."/>
        </authorList>
    </citation>
    <scope>NUCLEOTIDE SEQUENCE [LARGE SCALE GENOMIC DNA]</scope>
    <source>
        <strain evidence="3 4">GAS232</strain>
    </source>
</reference>
<keyword evidence="1" id="KW-0732">Signal</keyword>
<name>A0A1G7GWT3_9BACT</name>
<organism evidence="3 4">
    <name type="scientific">Terriglobus roseus</name>
    <dbReference type="NCBI Taxonomy" id="392734"/>
    <lineage>
        <taxon>Bacteria</taxon>
        <taxon>Pseudomonadati</taxon>
        <taxon>Acidobacteriota</taxon>
        <taxon>Terriglobia</taxon>
        <taxon>Terriglobales</taxon>
        <taxon>Acidobacteriaceae</taxon>
        <taxon>Terriglobus</taxon>
    </lineage>
</organism>
<sequence>MRMYRIAAGMLLASLSVAGNSQTKNAESTAAVDAPDGLSATLSPDKDLPRAKSAFLPELFASSHASNLLQLKNGDLLCVWFSGTAEGQSDVAIVVSILPKGSMTWGKTVRVDHDPAKSYQNPVAYQAPNGDIWILHTAQTAGKGQADAQVLKTVSKDGGKTWSAPVVLFAEAGAFTRQPFVHGERNDLLLPTYYSTSAGITKGAETNYPVVKLSADGGQTWKECAVPKAEGMVQMSIVKQAPGRYAAFYRSRFADKIHRSTSTDGCNWTAPVPTPLPNNNASIQAAKLRDGNIVVVFNNTSGHKPGHVTQSGERVPVSIALSSDGGVTWKYVRDMETRDSHAPLPKGQRMEYSYPAVLQLANGKIMASYTYRRLGIKTVLIDENWIKQGTTTGEYKP</sequence>
<feature type="domain" description="Sialidase" evidence="2">
    <location>
        <begin position="74"/>
        <end position="365"/>
    </location>
</feature>
<evidence type="ECO:0000313" key="4">
    <source>
        <dbReference type="Proteomes" id="UP000182427"/>
    </source>
</evidence>
<dbReference type="InterPro" id="IPR011040">
    <property type="entry name" value="Sialidase"/>
</dbReference>
<dbReference type="PANTHER" id="PTHR43752">
    <property type="entry name" value="BNR/ASP-BOX REPEAT FAMILY PROTEIN"/>
    <property type="match status" value="1"/>
</dbReference>
<evidence type="ECO:0000259" key="2">
    <source>
        <dbReference type="Pfam" id="PF13088"/>
    </source>
</evidence>
<protein>
    <submittedName>
        <fullName evidence="3">Predicted neuraminidase (Sialidase)</fullName>
    </submittedName>
</protein>